<name>A0A2T0Q036_9ACTN</name>
<evidence type="ECO:0000313" key="2">
    <source>
        <dbReference type="Proteomes" id="UP000237846"/>
    </source>
</evidence>
<reference evidence="1 2" key="1">
    <citation type="submission" date="2018-03" db="EMBL/GenBank/DDBJ databases">
        <title>Genomic Encyclopedia of Archaeal and Bacterial Type Strains, Phase II (KMG-II): from individual species to whole genera.</title>
        <authorList>
            <person name="Goeker M."/>
        </authorList>
    </citation>
    <scope>NUCLEOTIDE SEQUENCE [LARGE SCALE GENOMIC DNA]</scope>
    <source>
        <strain evidence="1 2">DSM 45601</strain>
    </source>
</reference>
<comment type="caution">
    <text evidence="1">The sequence shown here is derived from an EMBL/GenBank/DDBJ whole genome shotgun (WGS) entry which is preliminary data.</text>
</comment>
<keyword evidence="2" id="KW-1185">Reference proteome</keyword>
<sequence>MREARHARSAIAMAVPGPGRDTGGVHTARLILALPDRPTAEADHALPRLLGALHQNGQVLDSAPPVVADEQALHAYLSLPAADALDPEHHGPYVRAALAELAAAGHGAPRVRLLGADPHGEPECGCETPSAYLLYTTFVDRDSPLRCADCSGTVPLYRIPAGPGDLIRSRVLDWQQQYRACDRLWIESGALEAAALHELVAAGSDLSASGRELCAALAAAPHLGRPVYYYLHRPGGEEPAAPDACPSCGRPWRLDLPWGVCGHRCDGCGLAAA</sequence>
<protein>
    <submittedName>
        <fullName evidence="1">Putative nucleic acid-binding Zn ribbon protein</fullName>
    </submittedName>
</protein>
<gene>
    <name evidence="1" type="ORF">CLV72_106197</name>
</gene>
<dbReference type="OrthoDB" id="5589102at2"/>
<proteinExistence type="predicted"/>
<evidence type="ECO:0000313" key="1">
    <source>
        <dbReference type="EMBL" id="PRX97161.1"/>
    </source>
</evidence>
<dbReference type="Pfam" id="PF10071">
    <property type="entry name" value="DUF2310"/>
    <property type="match status" value="1"/>
</dbReference>
<organism evidence="1 2">
    <name type="scientific">Allonocardiopsis opalescens</name>
    <dbReference type="NCBI Taxonomy" id="1144618"/>
    <lineage>
        <taxon>Bacteria</taxon>
        <taxon>Bacillati</taxon>
        <taxon>Actinomycetota</taxon>
        <taxon>Actinomycetes</taxon>
        <taxon>Streptosporangiales</taxon>
        <taxon>Allonocardiopsis</taxon>
    </lineage>
</organism>
<accession>A0A2T0Q036</accession>
<dbReference type="AlphaFoldDB" id="A0A2T0Q036"/>
<dbReference type="Proteomes" id="UP000237846">
    <property type="component" value="Unassembled WGS sequence"/>
</dbReference>
<dbReference type="EMBL" id="PVZC01000006">
    <property type="protein sequence ID" value="PRX97161.1"/>
    <property type="molecule type" value="Genomic_DNA"/>
</dbReference>
<dbReference type="InterPro" id="IPR016908">
    <property type="entry name" value="UCP029037"/>
</dbReference>